<organism evidence="1 2">
    <name type="scientific">Colletotrichum phormii</name>
    <dbReference type="NCBI Taxonomy" id="359342"/>
    <lineage>
        <taxon>Eukaryota</taxon>
        <taxon>Fungi</taxon>
        <taxon>Dikarya</taxon>
        <taxon>Ascomycota</taxon>
        <taxon>Pezizomycotina</taxon>
        <taxon>Sordariomycetes</taxon>
        <taxon>Hypocreomycetidae</taxon>
        <taxon>Glomerellales</taxon>
        <taxon>Glomerellaceae</taxon>
        <taxon>Colletotrichum</taxon>
        <taxon>Colletotrichum acutatum species complex</taxon>
    </lineage>
</organism>
<dbReference type="AlphaFoldDB" id="A0AAI9ZVU5"/>
<comment type="caution">
    <text evidence="1">The sequence shown here is derived from an EMBL/GenBank/DDBJ whole genome shotgun (WGS) entry which is preliminary data.</text>
</comment>
<sequence length="176" mass="19575">MIPRWISVPSVIPGLSPRRLRGHESETSKAPAPSSLCTNTYFVQQTHVNSTRAARRSRLSMAEPRAHGGILHAVGSNRRVACDRPLVAALSRGTLWAVPRWAWQHLQAAAFSQEIFRDPQYPYAISTMAQLLYPLALSYATAPIASHAPRWRSCFPFYPSSLALVSLPFFFSTPSK</sequence>
<evidence type="ECO:0000313" key="1">
    <source>
        <dbReference type="EMBL" id="KAK1639154.1"/>
    </source>
</evidence>
<evidence type="ECO:0000313" key="2">
    <source>
        <dbReference type="Proteomes" id="UP001243989"/>
    </source>
</evidence>
<protein>
    <submittedName>
        <fullName evidence="1">Uncharacterized protein</fullName>
    </submittedName>
</protein>
<dbReference type="GeneID" id="85467368"/>
<name>A0AAI9ZVU5_9PEZI</name>
<dbReference type="EMBL" id="JAHMHQ010000006">
    <property type="protein sequence ID" value="KAK1639154.1"/>
    <property type="molecule type" value="Genomic_DNA"/>
</dbReference>
<dbReference type="Proteomes" id="UP001243989">
    <property type="component" value="Unassembled WGS sequence"/>
</dbReference>
<reference evidence="1" key="1">
    <citation type="submission" date="2021-06" db="EMBL/GenBank/DDBJ databases">
        <title>Comparative genomics, transcriptomics and evolutionary studies reveal genomic signatures of adaptation to plant cell wall in hemibiotrophic fungi.</title>
        <authorList>
            <consortium name="DOE Joint Genome Institute"/>
            <person name="Baroncelli R."/>
            <person name="Diaz J.F."/>
            <person name="Benocci T."/>
            <person name="Peng M."/>
            <person name="Battaglia E."/>
            <person name="Haridas S."/>
            <person name="Andreopoulos W."/>
            <person name="Labutti K."/>
            <person name="Pangilinan J."/>
            <person name="Floch G.L."/>
            <person name="Makela M.R."/>
            <person name="Henrissat B."/>
            <person name="Grigoriev I.V."/>
            <person name="Crouch J.A."/>
            <person name="De Vries R.P."/>
            <person name="Sukno S.A."/>
            <person name="Thon M.R."/>
        </authorList>
    </citation>
    <scope>NUCLEOTIDE SEQUENCE</scope>
    <source>
        <strain evidence="1">CBS 102054</strain>
    </source>
</reference>
<keyword evidence="2" id="KW-1185">Reference proteome</keyword>
<proteinExistence type="predicted"/>
<accession>A0AAI9ZVU5</accession>
<gene>
    <name evidence="1" type="ORF">BDP81DRAFT_197895</name>
</gene>
<dbReference type="RefSeq" id="XP_060447761.1">
    <property type="nucleotide sequence ID" value="XM_060582506.1"/>
</dbReference>